<proteinExistence type="predicted"/>
<sequence length="405" mass="48155">MKNFIKNFYSNNFVYKGKEKLSKLTIFALIILNIFILSTLYQGIDFQTRVLNNPNTKFPYDCRDVLNYTSSIDDFNSYLYNNYNYNTKYQNIKDLEVDKRCNLITEKIEIIKNNIDIKSLKQQNEELNNKLYEINSQITYLEENYNTILFEKMSNQNNSKSIVKGELTAENVKEKYETFKKELEEINRQKIDLENIFKESNFVKDLLSYLDTNKETILEDIKKSEKFYSIKYELVILLFLVPLVVVFFYLMRNYLQKDRYILYIIFKNILVVTLIPTVISFLSLINIFIPKIFIEKVLMFFYSLEIPFIVYYLAIAIAILIFIFIIIKIQKRFKEDNEKLKNNNISIVDAYNKNICIKCGNRVDFNIMNYCPCCQNQLKIECKNCHTNTIKSLDFCSNCGSNIKE</sequence>
<dbReference type="EMBL" id="NXIG01000013">
    <property type="protein sequence ID" value="RXI29196.1"/>
    <property type="molecule type" value="Genomic_DNA"/>
</dbReference>
<keyword evidence="2" id="KW-1133">Transmembrane helix</keyword>
<keyword evidence="1" id="KW-0175">Coiled coil</keyword>
<feature type="coiled-coil region" evidence="1">
    <location>
        <begin position="110"/>
        <end position="144"/>
    </location>
</feature>
<evidence type="ECO:0000256" key="2">
    <source>
        <dbReference type="SAM" id="Phobius"/>
    </source>
</evidence>
<feature type="transmembrane region" description="Helical" evidence="2">
    <location>
        <begin position="262"/>
        <end position="289"/>
    </location>
</feature>
<feature type="transmembrane region" description="Helical" evidence="2">
    <location>
        <begin position="309"/>
        <end position="327"/>
    </location>
</feature>
<dbReference type="KEGG" id="aell:AELL_0897"/>
<feature type="transmembrane region" description="Helical" evidence="2">
    <location>
        <begin position="232"/>
        <end position="250"/>
    </location>
</feature>
<evidence type="ECO:0000313" key="3">
    <source>
        <dbReference type="EMBL" id="AXX94576.1"/>
    </source>
</evidence>
<dbReference type="Proteomes" id="UP000262582">
    <property type="component" value="Chromosome"/>
</dbReference>
<dbReference type="OrthoDB" id="5349336at2"/>
<reference evidence="4 6" key="1">
    <citation type="submission" date="2017-09" db="EMBL/GenBank/DDBJ databases">
        <title>Genomics of the genus Arcobacter.</title>
        <authorList>
            <person name="Perez-Cataluna A."/>
            <person name="Figueras M.J."/>
            <person name="Salas-Masso N."/>
        </authorList>
    </citation>
    <scope>NUCLEOTIDE SEQUENCE [LARGE SCALE GENOMIC DNA]</scope>
    <source>
        <strain evidence="4 6">CECT 7837</strain>
    </source>
</reference>
<protein>
    <submittedName>
        <fullName evidence="4">ABC transporter permease</fullName>
    </submittedName>
    <submittedName>
        <fullName evidence="3">Membrane protein</fullName>
    </submittedName>
</protein>
<evidence type="ECO:0000313" key="6">
    <source>
        <dbReference type="Proteomes" id="UP000290588"/>
    </source>
</evidence>
<dbReference type="RefSeq" id="WP_118916802.1">
    <property type="nucleotide sequence ID" value="NZ_CP032097.1"/>
</dbReference>
<dbReference type="Proteomes" id="UP000290588">
    <property type="component" value="Unassembled WGS sequence"/>
</dbReference>
<keyword evidence="5" id="KW-1185">Reference proteome</keyword>
<evidence type="ECO:0000313" key="4">
    <source>
        <dbReference type="EMBL" id="RXI29196.1"/>
    </source>
</evidence>
<organism evidence="4 6">
    <name type="scientific">Arcobacter ellisii</name>
    <dbReference type="NCBI Taxonomy" id="913109"/>
    <lineage>
        <taxon>Bacteria</taxon>
        <taxon>Pseudomonadati</taxon>
        <taxon>Campylobacterota</taxon>
        <taxon>Epsilonproteobacteria</taxon>
        <taxon>Campylobacterales</taxon>
        <taxon>Arcobacteraceae</taxon>
        <taxon>Arcobacter</taxon>
    </lineage>
</organism>
<evidence type="ECO:0000313" key="5">
    <source>
        <dbReference type="Proteomes" id="UP000262582"/>
    </source>
</evidence>
<feature type="coiled-coil region" evidence="1">
    <location>
        <begin position="169"/>
        <end position="196"/>
    </location>
</feature>
<feature type="transmembrane region" description="Helical" evidence="2">
    <location>
        <begin position="21"/>
        <end position="41"/>
    </location>
</feature>
<name>A0A347U6U8_9BACT</name>
<dbReference type="AlphaFoldDB" id="A0A347U6U8"/>
<gene>
    <name evidence="3" type="ORF">AELL_0897</name>
    <name evidence="4" type="ORF">CP962_11505</name>
</gene>
<keyword evidence="2" id="KW-0812">Transmembrane</keyword>
<dbReference type="EMBL" id="CP032097">
    <property type="protein sequence ID" value="AXX94576.1"/>
    <property type="molecule type" value="Genomic_DNA"/>
</dbReference>
<keyword evidence="2" id="KW-0472">Membrane</keyword>
<evidence type="ECO:0000256" key="1">
    <source>
        <dbReference type="SAM" id="Coils"/>
    </source>
</evidence>
<accession>A0A347U6U8</accession>
<reference evidence="3 5" key="2">
    <citation type="submission" date="2018-08" db="EMBL/GenBank/DDBJ databases">
        <title>Complete genome of the Arcobacter ellisii type strain LMG 26155.</title>
        <authorList>
            <person name="Miller W.G."/>
            <person name="Yee E."/>
            <person name="Bono J.L."/>
        </authorList>
    </citation>
    <scope>NUCLEOTIDE SEQUENCE [LARGE SCALE GENOMIC DNA]</scope>
    <source>
        <strain evidence="3 5">LMG 26155</strain>
    </source>
</reference>